<evidence type="ECO:0008006" key="3">
    <source>
        <dbReference type="Google" id="ProtNLM"/>
    </source>
</evidence>
<keyword evidence="2" id="KW-1185">Reference proteome</keyword>
<evidence type="ECO:0000313" key="2">
    <source>
        <dbReference type="Proteomes" id="UP001476247"/>
    </source>
</evidence>
<dbReference type="InterPro" id="IPR008685">
    <property type="entry name" value="Centromere_Mis12"/>
</dbReference>
<protein>
    <recommendedName>
        <fullName evidence="3">Protein MIS12 homolog</fullName>
    </recommendedName>
</protein>
<dbReference type="EMBL" id="BAABUJ010000021">
    <property type="protein sequence ID" value="GAA5801984.1"/>
    <property type="molecule type" value="Genomic_DNA"/>
</dbReference>
<name>A0ABP9Y4S2_9FUNG</name>
<dbReference type="Pfam" id="PF05859">
    <property type="entry name" value="Mis12"/>
    <property type="match status" value="1"/>
</dbReference>
<gene>
    <name evidence="1" type="ORF">HPULCUR_007444</name>
</gene>
<accession>A0ABP9Y4S2</accession>
<organism evidence="1 2">
    <name type="scientific">Helicostylum pulchrum</name>
    <dbReference type="NCBI Taxonomy" id="562976"/>
    <lineage>
        <taxon>Eukaryota</taxon>
        <taxon>Fungi</taxon>
        <taxon>Fungi incertae sedis</taxon>
        <taxon>Mucoromycota</taxon>
        <taxon>Mucoromycotina</taxon>
        <taxon>Mucoromycetes</taxon>
        <taxon>Mucorales</taxon>
        <taxon>Mucorineae</taxon>
        <taxon>Mucoraceae</taxon>
        <taxon>Helicostylum</taxon>
    </lineage>
</organism>
<sequence length="175" mass="20201">MEPHTYSDQELLSDLFGFFPTRLSDGLYDLMNACIYNVFDGITEKLTSTCPEKEFEIEEALRSFEKQIEMELDAAFNTFQDYLLGSVLAVPRTIDVRYDDITGIRTDLSEEHEEVLDESLDKASSMQGELSSMDEYSQILSFLSQVPEKHEVIDIEFSTENIILKTSNQKREHFK</sequence>
<dbReference type="Proteomes" id="UP001476247">
    <property type="component" value="Unassembled WGS sequence"/>
</dbReference>
<proteinExistence type="predicted"/>
<evidence type="ECO:0000313" key="1">
    <source>
        <dbReference type="EMBL" id="GAA5801984.1"/>
    </source>
</evidence>
<reference evidence="1 2" key="1">
    <citation type="submission" date="2024-04" db="EMBL/GenBank/DDBJ databases">
        <title>genome sequences of Mucor flavus KT1a and Helicostylum pulchrum KT1b strains isolation_sourced from the surface of a dry-aged beef.</title>
        <authorList>
            <person name="Toyotome T."/>
            <person name="Hosono M."/>
            <person name="Torimaru M."/>
            <person name="Fukuda K."/>
            <person name="Mikami N."/>
        </authorList>
    </citation>
    <scope>NUCLEOTIDE SEQUENCE [LARGE SCALE GENOMIC DNA]</scope>
    <source>
        <strain evidence="1 2">KT1b</strain>
    </source>
</reference>
<comment type="caution">
    <text evidence="1">The sequence shown here is derived from an EMBL/GenBank/DDBJ whole genome shotgun (WGS) entry which is preliminary data.</text>
</comment>